<sequence length="755" mass="86273">MTEPKILYQMQQKFVEMIEEIKLLRKWNSEKEHKIDELHMQNFNLQKSLEEENAKFRASQEDLESQFSRLTLQYEEKIKTVQLDLFQANMKKGCKDYVEKKLQDALSDAQLQNYRASKTIQELNDKIKSMEKAVDTFNLHLANVGKLQGKWQDTLMKAEKSIGRLESKVEQAIEDNSELRQIARHLDCIVKVKTQEILALRQDLLQANVKVKVDPKQDILDSKEREIKTLNLRVESLERQISELMEDLAKRSKRTKEALDSMDKSHDLVEKHWANAELRRAEVSKVSARCSELRGQNTKLTIELRSLQSKLNIEAKKFTGEEQLWKERELKLQNTLSALTDQITLIEQEKLLLEESNYNSTCKVEELSELLCNAQRALNVTKVDFGQQYGQSFQISSDLMIQVSPEVSTKITQTSQGLQFDKESQTFFRLPSASVQTESPFITSAYFYPQNTVIYDSDTKLQSPHVSQSEENKKEDLQRGTNVSNVKLNSSSIPCKHVYPFSIKQTAEHLYGHSSLTSTCPVSHFEFQSGQGLCKSRGTSKTRNLATKKIVTSKCILKPEDTNFYDKATSIHGQQLLPEKSPNHPSSGKRQKMSSKDHRLQKAGSQAGPLKVVNYTLKDLKTHFLSLEEEECTHKIENIKGIIKDRAENYECKTVTKKSVQFPEQLTTICQGLTPTSQNESITSKTTADHDISLNAYSDYVELDGVKSTVHSPHLFTASVQESPEIQYCEDDLKAETANDSWTSDMTADDIVMLL</sequence>
<proteinExistence type="predicted"/>
<feature type="region of interest" description="Disordered" evidence="2">
    <location>
        <begin position="572"/>
        <end position="605"/>
    </location>
</feature>
<name>A0A2C9KAM6_BIOGL</name>
<reference evidence="3" key="1">
    <citation type="submission" date="2020-05" db="UniProtKB">
        <authorList>
            <consortium name="EnsemblMetazoa"/>
        </authorList>
    </citation>
    <scope>IDENTIFICATION</scope>
    <source>
        <strain evidence="3">BB02</strain>
    </source>
</reference>
<dbReference type="AlphaFoldDB" id="A0A2C9KAM6"/>
<feature type="coiled-coil region" evidence="1">
    <location>
        <begin position="220"/>
        <end position="254"/>
    </location>
</feature>
<feature type="coiled-coil region" evidence="1">
    <location>
        <begin position="35"/>
        <end position="66"/>
    </location>
</feature>
<dbReference type="VEuPathDB" id="VectorBase:BGLB016989"/>
<evidence type="ECO:0000313" key="4">
    <source>
        <dbReference type="Proteomes" id="UP000076420"/>
    </source>
</evidence>
<feature type="compositionally biased region" description="Basic and acidic residues" evidence="2">
    <location>
        <begin position="468"/>
        <end position="478"/>
    </location>
</feature>
<gene>
    <name evidence="3" type="primary">106063647</name>
</gene>
<dbReference type="KEGG" id="bgt:106063647"/>
<dbReference type="Proteomes" id="UP000076420">
    <property type="component" value="Unassembled WGS sequence"/>
</dbReference>
<feature type="coiled-coil region" evidence="1">
    <location>
        <begin position="106"/>
        <end position="182"/>
    </location>
</feature>
<evidence type="ECO:0000256" key="2">
    <source>
        <dbReference type="SAM" id="MobiDB-lite"/>
    </source>
</evidence>
<keyword evidence="1" id="KW-0175">Coiled coil</keyword>
<organism evidence="3 4">
    <name type="scientific">Biomphalaria glabrata</name>
    <name type="common">Bloodfluke planorb</name>
    <name type="synonym">Freshwater snail</name>
    <dbReference type="NCBI Taxonomy" id="6526"/>
    <lineage>
        <taxon>Eukaryota</taxon>
        <taxon>Metazoa</taxon>
        <taxon>Spiralia</taxon>
        <taxon>Lophotrochozoa</taxon>
        <taxon>Mollusca</taxon>
        <taxon>Gastropoda</taxon>
        <taxon>Heterobranchia</taxon>
        <taxon>Euthyneura</taxon>
        <taxon>Panpulmonata</taxon>
        <taxon>Hygrophila</taxon>
        <taxon>Lymnaeoidea</taxon>
        <taxon>Planorbidae</taxon>
        <taxon>Biomphalaria</taxon>
    </lineage>
</organism>
<dbReference type="OrthoDB" id="6100270at2759"/>
<accession>A0A2C9KAM6</accession>
<dbReference type="VEuPathDB" id="VectorBase:BGLAX_030983"/>
<protein>
    <submittedName>
        <fullName evidence="3">Uncharacterized protein</fullName>
    </submittedName>
</protein>
<feature type="region of interest" description="Disordered" evidence="2">
    <location>
        <begin position="460"/>
        <end position="481"/>
    </location>
</feature>
<evidence type="ECO:0000313" key="3">
    <source>
        <dbReference type="EnsemblMetazoa" id="BGLB016989-PA"/>
    </source>
</evidence>
<evidence type="ECO:0000256" key="1">
    <source>
        <dbReference type="SAM" id="Coils"/>
    </source>
</evidence>
<dbReference type="EnsemblMetazoa" id="BGLB016989-RA">
    <property type="protein sequence ID" value="BGLB016989-PA"/>
    <property type="gene ID" value="BGLB016989"/>
</dbReference>